<evidence type="ECO:0000256" key="1">
    <source>
        <dbReference type="ARBA" id="ARBA00022448"/>
    </source>
</evidence>
<reference evidence="2" key="1">
    <citation type="journal article" date="2023" name="Plant J.">
        <title>Genome sequences and population genomics provide insights into the demographic history, inbreeding, and mutation load of two 'living fossil' tree species of Dipteronia.</title>
        <authorList>
            <person name="Feng Y."/>
            <person name="Comes H.P."/>
            <person name="Chen J."/>
            <person name="Zhu S."/>
            <person name="Lu R."/>
            <person name="Zhang X."/>
            <person name="Li P."/>
            <person name="Qiu J."/>
            <person name="Olsen K.M."/>
            <person name="Qiu Y."/>
        </authorList>
    </citation>
    <scope>NUCLEOTIDE SEQUENCE</scope>
    <source>
        <strain evidence="2">KIB01</strain>
    </source>
</reference>
<dbReference type="EMBL" id="JANJYI010000009">
    <property type="protein sequence ID" value="KAK2634468.1"/>
    <property type="molecule type" value="Genomic_DNA"/>
</dbReference>
<proteinExistence type="predicted"/>
<accession>A0AAD9TET7</accession>
<dbReference type="AlphaFoldDB" id="A0AAD9TET7"/>
<name>A0AAD9TET7_9ROSI</name>
<protein>
    <submittedName>
        <fullName evidence="2">Uncharacterized protein</fullName>
    </submittedName>
</protein>
<sequence length="112" mass="12526">MSVASSSLQGDGGYKFNEFVPQKTSAYISQYDLHISETTVRETLDFSARCQGIGSREGKFYTAINSHSHILTKMESSLIIMKEVSRREKQAGIIPEADLDTYMKVNNLQEAV</sequence>
<dbReference type="PANTHER" id="PTHR19241">
    <property type="entry name" value="ATP-BINDING CASSETTE TRANSPORTER"/>
    <property type="match status" value="1"/>
</dbReference>
<keyword evidence="3" id="KW-1185">Reference proteome</keyword>
<organism evidence="2 3">
    <name type="scientific">Dipteronia dyeriana</name>
    <dbReference type="NCBI Taxonomy" id="168575"/>
    <lineage>
        <taxon>Eukaryota</taxon>
        <taxon>Viridiplantae</taxon>
        <taxon>Streptophyta</taxon>
        <taxon>Embryophyta</taxon>
        <taxon>Tracheophyta</taxon>
        <taxon>Spermatophyta</taxon>
        <taxon>Magnoliopsida</taxon>
        <taxon>eudicotyledons</taxon>
        <taxon>Gunneridae</taxon>
        <taxon>Pentapetalae</taxon>
        <taxon>rosids</taxon>
        <taxon>malvids</taxon>
        <taxon>Sapindales</taxon>
        <taxon>Sapindaceae</taxon>
        <taxon>Hippocastanoideae</taxon>
        <taxon>Acereae</taxon>
        <taxon>Dipteronia</taxon>
    </lineage>
</organism>
<comment type="caution">
    <text evidence="2">The sequence shown here is derived from an EMBL/GenBank/DDBJ whole genome shotgun (WGS) entry which is preliminary data.</text>
</comment>
<keyword evidence="1" id="KW-0813">Transport</keyword>
<evidence type="ECO:0000313" key="2">
    <source>
        <dbReference type="EMBL" id="KAK2634468.1"/>
    </source>
</evidence>
<evidence type="ECO:0000313" key="3">
    <source>
        <dbReference type="Proteomes" id="UP001280121"/>
    </source>
</evidence>
<gene>
    <name evidence="2" type="ORF">Ddye_029260</name>
</gene>
<dbReference type="Proteomes" id="UP001280121">
    <property type="component" value="Unassembled WGS sequence"/>
</dbReference>